<evidence type="ECO:0000313" key="2">
    <source>
        <dbReference type="EMBL" id="GEU71991.1"/>
    </source>
</evidence>
<name>A0A6L2MDG2_TANCI</name>
<gene>
    <name evidence="2" type="ORF">Tci_043969</name>
</gene>
<dbReference type="AlphaFoldDB" id="A0A6L2MDG2"/>
<feature type="region of interest" description="Disordered" evidence="1">
    <location>
        <begin position="135"/>
        <end position="170"/>
    </location>
</feature>
<comment type="caution">
    <text evidence="2">The sequence shown here is derived from an EMBL/GenBank/DDBJ whole genome shotgun (WGS) entry which is preliminary data.</text>
</comment>
<evidence type="ECO:0000256" key="1">
    <source>
        <dbReference type="SAM" id="MobiDB-lite"/>
    </source>
</evidence>
<proteinExistence type="predicted"/>
<dbReference type="EMBL" id="BKCJ010006407">
    <property type="protein sequence ID" value="GEU71991.1"/>
    <property type="molecule type" value="Genomic_DNA"/>
</dbReference>
<feature type="compositionally biased region" description="Basic and acidic residues" evidence="1">
    <location>
        <begin position="144"/>
        <end position="155"/>
    </location>
</feature>
<sequence>METKYTLSSCSNSEAQQMQQIQDKDKKSCMESFRQLHSHLKRLSQNDLQGSRTESGFKCAFTTLSGQDIETFTGTIYFIQYTQQAIPEFCDTLIQHLESIKKSIDERAQHKREYDRWVNERHMQITEEKIDTSKALDVSSVDTESSKTKSKEHDTSSSFGNDAHDDANIRPIYDEEPMAEVQTTAEINVFAIGQQHTEQPEFNNKGKVD</sequence>
<reference evidence="2" key="1">
    <citation type="journal article" date="2019" name="Sci. Rep.">
        <title>Draft genome of Tanacetum cinerariifolium, the natural source of mosquito coil.</title>
        <authorList>
            <person name="Yamashiro T."/>
            <person name="Shiraishi A."/>
            <person name="Satake H."/>
            <person name="Nakayama K."/>
        </authorList>
    </citation>
    <scope>NUCLEOTIDE SEQUENCE</scope>
</reference>
<organism evidence="2">
    <name type="scientific">Tanacetum cinerariifolium</name>
    <name type="common">Dalmatian daisy</name>
    <name type="synonym">Chrysanthemum cinerariifolium</name>
    <dbReference type="NCBI Taxonomy" id="118510"/>
    <lineage>
        <taxon>Eukaryota</taxon>
        <taxon>Viridiplantae</taxon>
        <taxon>Streptophyta</taxon>
        <taxon>Embryophyta</taxon>
        <taxon>Tracheophyta</taxon>
        <taxon>Spermatophyta</taxon>
        <taxon>Magnoliopsida</taxon>
        <taxon>eudicotyledons</taxon>
        <taxon>Gunneridae</taxon>
        <taxon>Pentapetalae</taxon>
        <taxon>asterids</taxon>
        <taxon>campanulids</taxon>
        <taxon>Asterales</taxon>
        <taxon>Asteraceae</taxon>
        <taxon>Asteroideae</taxon>
        <taxon>Anthemideae</taxon>
        <taxon>Anthemidinae</taxon>
        <taxon>Tanacetum</taxon>
    </lineage>
</organism>
<protein>
    <submittedName>
        <fullName evidence="2">Uncharacterized protein</fullName>
    </submittedName>
</protein>
<accession>A0A6L2MDG2</accession>